<keyword evidence="2" id="KW-1185">Reference proteome</keyword>
<proteinExistence type="predicted"/>
<comment type="caution">
    <text evidence="1">The sequence shown here is derived from an EMBL/GenBank/DDBJ whole genome shotgun (WGS) entry which is preliminary data.</text>
</comment>
<evidence type="ECO:0000313" key="2">
    <source>
        <dbReference type="Proteomes" id="UP001562425"/>
    </source>
</evidence>
<sequence length="81" mass="9480">MQTLKTFITTYITKLREFDVNSDYFCLVDTIHTLFAGNHPASELSLCERHKSEPLKFHTCGRDLCHHSSELLWKLDPALWK</sequence>
<name>A0ABD1CL84_CULPP</name>
<gene>
    <name evidence="1" type="ORF">pipiens_001552</name>
</gene>
<dbReference type="Proteomes" id="UP001562425">
    <property type="component" value="Unassembled WGS sequence"/>
</dbReference>
<reference evidence="1 2" key="1">
    <citation type="submission" date="2024-05" db="EMBL/GenBank/DDBJ databases">
        <title>Culex pipiens pipiens assembly and annotation.</title>
        <authorList>
            <person name="Alout H."/>
            <person name="Durand T."/>
        </authorList>
    </citation>
    <scope>NUCLEOTIDE SEQUENCE [LARGE SCALE GENOMIC DNA]</scope>
    <source>
        <strain evidence="1">HA-2024</strain>
        <tissue evidence="1">Whole body</tissue>
    </source>
</reference>
<evidence type="ECO:0000313" key="1">
    <source>
        <dbReference type="EMBL" id="KAL1377150.1"/>
    </source>
</evidence>
<dbReference type="EMBL" id="JBEHCU010011148">
    <property type="protein sequence ID" value="KAL1377150.1"/>
    <property type="molecule type" value="Genomic_DNA"/>
</dbReference>
<organism evidence="1 2">
    <name type="scientific">Culex pipiens pipiens</name>
    <name type="common">Northern house mosquito</name>
    <dbReference type="NCBI Taxonomy" id="38569"/>
    <lineage>
        <taxon>Eukaryota</taxon>
        <taxon>Metazoa</taxon>
        <taxon>Ecdysozoa</taxon>
        <taxon>Arthropoda</taxon>
        <taxon>Hexapoda</taxon>
        <taxon>Insecta</taxon>
        <taxon>Pterygota</taxon>
        <taxon>Neoptera</taxon>
        <taxon>Endopterygota</taxon>
        <taxon>Diptera</taxon>
        <taxon>Nematocera</taxon>
        <taxon>Culicoidea</taxon>
        <taxon>Culicidae</taxon>
        <taxon>Culicinae</taxon>
        <taxon>Culicini</taxon>
        <taxon>Culex</taxon>
        <taxon>Culex</taxon>
    </lineage>
</organism>
<dbReference type="AlphaFoldDB" id="A0ABD1CL84"/>
<protein>
    <submittedName>
        <fullName evidence="1">Uncharacterized protein</fullName>
    </submittedName>
</protein>
<accession>A0ABD1CL84</accession>